<evidence type="ECO:0000313" key="3">
    <source>
        <dbReference type="Proteomes" id="UP000694844"/>
    </source>
</evidence>
<feature type="compositionally biased region" description="Low complexity" evidence="1">
    <location>
        <begin position="155"/>
        <end position="169"/>
    </location>
</feature>
<name>A0A8B8DIU1_CRAVI</name>
<feature type="compositionally biased region" description="Polar residues" evidence="1">
    <location>
        <begin position="73"/>
        <end position="154"/>
    </location>
</feature>
<proteinExistence type="predicted"/>
<dbReference type="RefSeq" id="XP_022328057.1">
    <property type="nucleotide sequence ID" value="XM_022472349.1"/>
</dbReference>
<feature type="chain" id="PRO_5034826800" evidence="2">
    <location>
        <begin position="20"/>
        <end position="251"/>
    </location>
</feature>
<evidence type="ECO:0000256" key="2">
    <source>
        <dbReference type="SAM" id="SignalP"/>
    </source>
</evidence>
<accession>A0A8B8DIU1</accession>
<dbReference type="Proteomes" id="UP000694844">
    <property type="component" value="Chromosome 3"/>
</dbReference>
<protein>
    <submittedName>
        <fullName evidence="4">Protein kinase 4-like</fullName>
    </submittedName>
</protein>
<feature type="compositionally biased region" description="Polar residues" evidence="1">
    <location>
        <begin position="174"/>
        <end position="222"/>
    </location>
</feature>
<feature type="region of interest" description="Disordered" evidence="1">
    <location>
        <begin position="73"/>
        <end position="222"/>
    </location>
</feature>
<organism evidence="3 4">
    <name type="scientific">Crassostrea virginica</name>
    <name type="common">Eastern oyster</name>
    <dbReference type="NCBI Taxonomy" id="6565"/>
    <lineage>
        <taxon>Eukaryota</taxon>
        <taxon>Metazoa</taxon>
        <taxon>Spiralia</taxon>
        <taxon>Lophotrochozoa</taxon>
        <taxon>Mollusca</taxon>
        <taxon>Bivalvia</taxon>
        <taxon>Autobranchia</taxon>
        <taxon>Pteriomorphia</taxon>
        <taxon>Ostreida</taxon>
        <taxon>Ostreoidea</taxon>
        <taxon>Ostreidae</taxon>
        <taxon>Crassostrea</taxon>
    </lineage>
</organism>
<dbReference type="AlphaFoldDB" id="A0A8B8DIU1"/>
<reference evidence="4" key="1">
    <citation type="submission" date="2025-08" db="UniProtKB">
        <authorList>
            <consortium name="RefSeq"/>
        </authorList>
    </citation>
    <scope>IDENTIFICATION</scope>
    <source>
        <tissue evidence="4">Whole sample</tissue>
    </source>
</reference>
<evidence type="ECO:0000313" key="4">
    <source>
        <dbReference type="RefSeq" id="XP_022328057.1"/>
    </source>
</evidence>
<keyword evidence="2" id="KW-0732">Signal</keyword>
<sequence>MNVLELLVLSTIFFSILLPNNNIIEGATSLLDTSNNSNADVLCALCQSIHGVGSPQCSSICIGGRFSFSKTAGRSTQVQQRSREINQQQSLSVGETNHTARSGVNSNQQRRSGANTNQQQRPGANTNQQQRSGANSNQQQRSGANTNQQQRSGANTNQQQHSVSNNNQQHRSRTNTNQQQRSGANAIKQQRSGSNANPQQRFVSNRNQQQRSGSNIEQQRQSKCAACRVKHKLFSRRCDLLCKENRLNKLE</sequence>
<dbReference type="GeneID" id="111127253"/>
<keyword evidence="3" id="KW-1185">Reference proteome</keyword>
<gene>
    <name evidence="4" type="primary">LOC111127253</name>
</gene>
<dbReference type="KEGG" id="cvn:111127253"/>
<evidence type="ECO:0000256" key="1">
    <source>
        <dbReference type="SAM" id="MobiDB-lite"/>
    </source>
</evidence>
<feature type="signal peptide" evidence="2">
    <location>
        <begin position="1"/>
        <end position="19"/>
    </location>
</feature>